<evidence type="ECO:0000256" key="4">
    <source>
        <dbReference type="ARBA" id="ARBA00022692"/>
    </source>
</evidence>
<keyword evidence="10" id="KW-1185">Reference proteome</keyword>
<evidence type="ECO:0000256" key="1">
    <source>
        <dbReference type="ARBA" id="ARBA00004651"/>
    </source>
</evidence>
<evidence type="ECO:0000256" key="6">
    <source>
        <dbReference type="ARBA" id="ARBA00023136"/>
    </source>
</evidence>
<evidence type="ECO:0000313" key="10">
    <source>
        <dbReference type="Proteomes" id="UP000251853"/>
    </source>
</evidence>
<dbReference type="Proteomes" id="UP000251853">
    <property type="component" value="Unassembled WGS sequence"/>
</dbReference>
<evidence type="ECO:0000256" key="2">
    <source>
        <dbReference type="ARBA" id="ARBA00022448"/>
    </source>
</evidence>
<keyword evidence="5 7" id="KW-1133">Transmembrane helix</keyword>
<dbReference type="PANTHER" id="PTHR43744:SF8">
    <property type="entry name" value="SN-GLYCEROL-3-PHOSPHATE TRANSPORT SYSTEM PERMEASE PROTEIN UGPE"/>
    <property type="match status" value="1"/>
</dbReference>
<evidence type="ECO:0000256" key="3">
    <source>
        <dbReference type="ARBA" id="ARBA00022475"/>
    </source>
</evidence>
<protein>
    <submittedName>
        <fullName evidence="9">Binding-protein-dependent transport system inner membrane protein</fullName>
    </submittedName>
</protein>
<evidence type="ECO:0000259" key="8">
    <source>
        <dbReference type="PROSITE" id="PS50928"/>
    </source>
</evidence>
<dbReference type="CDD" id="cd06261">
    <property type="entry name" value="TM_PBP2"/>
    <property type="match status" value="1"/>
</dbReference>
<keyword evidence="2 7" id="KW-0813">Transport</keyword>
<dbReference type="Gene3D" id="1.10.3720.10">
    <property type="entry name" value="MetI-like"/>
    <property type="match status" value="1"/>
</dbReference>
<dbReference type="Pfam" id="PF00528">
    <property type="entry name" value="BPD_transp_1"/>
    <property type="match status" value="1"/>
</dbReference>
<dbReference type="InterPro" id="IPR000515">
    <property type="entry name" value="MetI-like"/>
</dbReference>
<evidence type="ECO:0000256" key="5">
    <source>
        <dbReference type="ARBA" id="ARBA00022989"/>
    </source>
</evidence>
<dbReference type="PROSITE" id="PS50928">
    <property type="entry name" value="ABC_TM1"/>
    <property type="match status" value="1"/>
</dbReference>
<dbReference type="InterPro" id="IPR035906">
    <property type="entry name" value="MetI-like_sf"/>
</dbReference>
<evidence type="ECO:0000256" key="7">
    <source>
        <dbReference type="RuleBase" id="RU363032"/>
    </source>
</evidence>
<comment type="similarity">
    <text evidence="7">Belongs to the binding-protein-dependent transport system permease family.</text>
</comment>
<reference evidence="9 10" key="1">
    <citation type="submission" date="2018-06" db="EMBL/GenBank/DDBJ databases">
        <authorList>
            <consortium name="Pathogen Informatics"/>
            <person name="Doyle S."/>
        </authorList>
    </citation>
    <scope>NUCLEOTIDE SEQUENCE [LARGE SCALE GENOMIC DNA]</scope>
    <source>
        <strain evidence="9 10">NCTC11224</strain>
    </source>
</reference>
<proteinExistence type="inferred from homology"/>
<comment type="subcellular location">
    <subcellularLocation>
        <location evidence="1 7">Cell membrane</location>
        <topology evidence="1 7">Multi-pass membrane protein</topology>
    </subcellularLocation>
</comment>
<evidence type="ECO:0000313" key="9">
    <source>
        <dbReference type="EMBL" id="SQB15511.1"/>
    </source>
</evidence>
<feature type="domain" description="ABC transmembrane type-1" evidence="8">
    <location>
        <begin position="1"/>
        <end position="114"/>
    </location>
</feature>
<dbReference type="PANTHER" id="PTHR43744">
    <property type="entry name" value="ABC TRANSPORTER PERMEASE PROTEIN MG189-RELATED-RELATED"/>
    <property type="match status" value="1"/>
</dbReference>
<comment type="caution">
    <text evidence="7">Lacks conserved residue(s) required for the propagation of feature annotation.</text>
</comment>
<dbReference type="AlphaFoldDB" id="A0A2X2UPJ6"/>
<sequence>MFMPLSVFLMRTFFVNVPKELEESARIDGANTAQVIWHVLRPVVSPGLITVSILIGLQSWNEYLISSTFLQGAKNFTATLGFLSMNGAYGSNMSILMAASVILIAPIIIFFLCAQKYFVDGMVSGAVKG</sequence>
<name>A0A2X2UPJ6_9FIRM</name>
<dbReference type="EMBL" id="UAVW01000018">
    <property type="protein sequence ID" value="SQB15511.1"/>
    <property type="molecule type" value="Genomic_DNA"/>
</dbReference>
<keyword evidence="3" id="KW-1003">Cell membrane</keyword>
<organism evidence="9 10">
    <name type="scientific">Enterocloster clostridioformis</name>
    <dbReference type="NCBI Taxonomy" id="1531"/>
    <lineage>
        <taxon>Bacteria</taxon>
        <taxon>Bacillati</taxon>
        <taxon>Bacillota</taxon>
        <taxon>Clostridia</taxon>
        <taxon>Lachnospirales</taxon>
        <taxon>Lachnospiraceae</taxon>
        <taxon>Enterocloster</taxon>
    </lineage>
</organism>
<gene>
    <name evidence="9" type="primary">ycjP_23</name>
    <name evidence="9" type="ORF">NCTC11224_04582</name>
</gene>
<keyword evidence="4 7" id="KW-0812">Transmembrane</keyword>
<feature type="transmembrane region" description="Helical" evidence="7">
    <location>
        <begin position="93"/>
        <end position="114"/>
    </location>
</feature>
<keyword evidence="6 7" id="KW-0472">Membrane</keyword>
<dbReference type="GO" id="GO:0055085">
    <property type="term" value="P:transmembrane transport"/>
    <property type="evidence" value="ECO:0007669"/>
    <property type="project" value="InterPro"/>
</dbReference>
<dbReference type="GO" id="GO:0005886">
    <property type="term" value="C:plasma membrane"/>
    <property type="evidence" value="ECO:0007669"/>
    <property type="project" value="UniProtKB-SubCell"/>
</dbReference>
<dbReference type="SUPFAM" id="SSF161098">
    <property type="entry name" value="MetI-like"/>
    <property type="match status" value="1"/>
</dbReference>
<accession>A0A2X2UPJ6</accession>